<evidence type="ECO:0000313" key="5">
    <source>
        <dbReference type="Proteomes" id="UP000837932"/>
    </source>
</evidence>
<dbReference type="InterPro" id="IPR045670">
    <property type="entry name" value="DUF5916"/>
</dbReference>
<dbReference type="Pfam" id="PF06452">
    <property type="entry name" value="CBM9_1"/>
    <property type="match status" value="1"/>
</dbReference>
<dbReference type="RefSeq" id="WP_238806431.1">
    <property type="nucleotide sequence ID" value="NZ_CAKLPY010000002.1"/>
</dbReference>
<evidence type="ECO:0000259" key="2">
    <source>
        <dbReference type="Pfam" id="PF06452"/>
    </source>
</evidence>
<comment type="caution">
    <text evidence="4">The sequence shown here is derived from an EMBL/GenBank/DDBJ whole genome shotgun (WGS) entry which is preliminary data.</text>
</comment>
<dbReference type="CDD" id="cd09618">
    <property type="entry name" value="CBM9_like_2"/>
    <property type="match status" value="1"/>
</dbReference>
<evidence type="ECO:0000259" key="3">
    <source>
        <dbReference type="Pfam" id="PF19313"/>
    </source>
</evidence>
<feature type="domain" description="DUF5916" evidence="3">
    <location>
        <begin position="390"/>
        <end position="624"/>
    </location>
</feature>
<organism evidence="4 5">
    <name type="scientific">Emticicia aquatica</name>
    <dbReference type="NCBI Taxonomy" id="1681835"/>
    <lineage>
        <taxon>Bacteria</taxon>
        <taxon>Pseudomonadati</taxon>
        <taxon>Bacteroidota</taxon>
        <taxon>Cytophagia</taxon>
        <taxon>Cytophagales</taxon>
        <taxon>Leadbetterellaceae</taxon>
        <taxon>Emticicia</taxon>
    </lineage>
</organism>
<feature type="signal peptide" evidence="1">
    <location>
        <begin position="1"/>
        <end position="18"/>
    </location>
</feature>
<evidence type="ECO:0000313" key="4">
    <source>
        <dbReference type="EMBL" id="CAH0995855.1"/>
    </source>
</evidence>
<dbReference type="InterPro" id="IPR010502">
    <property type="entry name" value="Carb-bd_dom_fam9"/>
</dbReference>
<dbReference type="Proteomes" id="UP000837932">
    <property type="component" value="Unassembled WGS sequence"/>
</dbReference>
<gene>
    <name evidence="4" type="ORF">EMA8858_01983</name>
</gene>
<name>A0ABN8EWB8_9BACT</name>
<proteinExistence type="predicted"/>
<keyword evidence="1" id="KW-0732">Signal</keyword>
<dbReference type="Gene3D" id="2.60.40.1190">
    <property type="match status" value="1"/>
</dbReference>
<accession>A0ABN8EWB8</accession>
<dbReference type="SUPFAM" id="SSF49344">
    <property type="entry name" value="CBD9-like"/>
    <property type="match status" value="1"/>
</dbReference>
<feature type="domain" description="Carbohydrate-binding" evidence="2">
    <location>
        <begin position="44"/>
        <end position="201"/>
    </location>
</feature>
<feature type="chain" id="PRO_5046020103" description="Carbohydrate binding protein with CBM9 domain" evidence="1">
    <location>
        <begin position="19"/>
        <end position="738"/>
    </location>
</feature>
<reference evidence="4" key="1">
    <citation type="submission" date="2021-12" db="EMBL/GenBank/DDBJ databases">
        <authorList>
            <person name="Rodrigo-Torres L."/>
            <person name="Arahal R. D."/>
            <person name="Lucena T."/>
        </authorList>
    </citation>
    <scope>NUCLEOTIDE SEQUENCE</scope>
    <source>
        <strain evidence="4">CECT 8858</strain>
    </source>
</reference>
<keyword evidence="5" id="KW-1185">Reference proteome</keyword>
<sequence>MIKKLLLILVITTSIAFGQDADIFKPDSIKKSIEATQISSSLRIDGIMNDSEWQKIKPTSGFTQIEPFQGRKPTNETEVKVLYNKQYLYFGIFARDSLGKKAIRATDFKRDFNFRQHDMVALSFDGFNDKRNAMALVTNPYGVQRDLLSFDDLYYDTDWDGLWRVRTSRTDSGWVAEMAIPWQTLRYPKTTETIQNWGFNVFRSRRMSNEQTAFSPYPRSFSNLRMTYAGVLKNLQPPPPSTNVRIQPYFLTSYDNYNGGKIAKPSETNFKLGGELKWAINPNAVLDLTTNTDFAQADADRQVNNVTRFSVFFPERRQFFLENASLFGVGVGPNPDFSGGNMQVQPFFSRRIGLDNKGNPIPIDAGGRFVYRSLKRNFGVIAMRQREVGDSPAINFFVGRFSENFGKQSRIGGLVTVKNRPDGSNIVGAIDGFFRLGQSHSLNTMAVYSTSTNGGKKGFSGFAQYYYTTNQFKVWWTQSVVTKDFNPEMGFVSRSDVVGTTPGIFFYNRGNWLPKKYIRAFEPGIMTEFYHQASTGKLIERQININPIWFNFQNGGFMGYLVNPTFQFLPEPFQPLGTTISVGSYNYVRQQIYASTDPSKMLNMTIQHDWGTYFNGKLVANDIKVQFAPIPHVSIIGRFNRNHFKKVGDELTTKNVDLYSIEGRFALNPRVQLISFIQKNSENNLQNYNIRLSWEYQPLSYIYFVYNHRGFDNVEQPNIIRYQTENHVIAKISYLKQF</sequence>
<evidence type="ECO:0008006" key="6">
    <source>
        <dbReference type="Google" id="ProtNLM"/>
    </source>
</evidence>
<dbReference type="EMBL" id="CAKLPY010000002">
    <property type="protein sequence ID" value="CAH0995855.1"/>
    <property type="molecule type" value="Genomic_DNA"/>
</dbReference>
<protein>
    <recommendedName>
        <fullName evidence="6">Carbohydrate binding protein with CBM9 domain</fullName>
    </recommendedName>
</protein>
<feature type="domain" description="DUF5916" evidence="3">
    <location>
        <begin position="242"/>
        <end position="354"/>
    </location>
</feature>
<evidence type="ECO:0000256" key="1">
    <source>
        <dbReference type="SAM" id="SignalP"/>
    </source>
</evidence>
<dbReference type="Pfam" id="PF19313">
    <property type="entry name" value="DUF5916"/>
    <property type="match status" value="2"/>
</dbReference>